<name>A0ABY6ZIU2_9BACL</name>
<evidence type="ECO:0008006" key="4">
    <source>
        <dbReference type="Google" id="ProtNLM"/>
    </source>
</evidence>
<protein>
    <recommendedName>
        <fullName evidence="4">SHOCT domain-containing protein</fullName>
    </recommendedName>
</protein>
<evidence type="ECO:0000313" key="2">
    <source>
        <dbReference type="EMBL" id="WAH42751.1"/>
    </source>
</evidence>
<dbReference type="RefSeq" id="WP_268006626.1">
    <property type="nucleotide sequence ID" value="NZ_BSUT01000001.1"/>
</dbReference>
<feature type="region of interest" description="Disordered" evidence="1">
    <location>
        <begin position="27"/>
        <end position="70"/>
    </location>
</feature>
<dbReference type="EMBL" id="CP104067">
    <property type="protein sequence ID" value="WAH42751.1"/>
    <property type="molecule type" value="Genomic_DNA"/>
</dbReference>
<gene>
    <name evidence="2" type="ORF">NZD89_04785</name>
</gene>
<organism evidence="2 3">
    <name type="scientific">Alicyclobacillus fastidiosus</name>
    <dbReference type="NCBI Taxonomy" id="392011"/>
    <lineage>
        <taxon>Bacteria</taxon>
        <taxon>Bacillati</taxon>
        <taxon>Bacillota</taxon>
        <taxon>Bacilli</taxon>
        <taxon>Bacillales</taxon>
        <taxon>Alicyclobacillaceae</taxon>
        <taxon>Alicyclobacillus</taxon>
    </lineage>
</organism>
<sequence>MKFLIIFAAVVVVLGLVFISSSMRAMRRERNDSQTDSDEGEYASEVAVVDAQTGTPEASPRTDEDLDNSRYSEGDLAYREALRMQLRGVDNTGAMGASKPKKEILSDVEYRKALRGVISDKGRTKGEDETE</sequence>
<evidence type="ECO:0000313" key="3">
    <source>
        <dbReference type="Proteomes" id="UP001164761"/>
    </source>
</evidence>
<proteinExistence type="predicted"/>
<evidence type="ECO:0000256" key="1">
    <source>
        <dbReference type="SAM" id="MobiDB-lite"/>
    </source>
</evidence>
<feature type="compositionally biased region" description="Basic and acidic residues" evidence="1">
    <location>
        <begin position="60"/>
        <end position="70"/>
    </location>
</feature>
<keyword evidence="3" id="KW-1185">Reference proteome</keyword>
<accession>A0ABY6ZIU2</accession>
<reference evidence="2" key="1">
    <citation type="submission" date="2022-08" db="EMBL/GenBank/DDBJ databases">
        <title>Alicyclobacillus fastidiosus DSM 17978, complete genome.</title>
        <authorList>
            <person name="Wang Q."/>
            <person name="Cai R."/>
            <person name="Wang Z."/>
        </authorList>
    </citation>
    <scope>NUCLEOTIDE SEQUENCE</scope>
    <source>
        <strain evidence="2">DSM 17978</strain>
    </source>
</reference>
<dbReference type="Proteomes" id="UP001164761">
    <property type="component" value="Chromosome"/>
</dbReference>